<dbReference type="PROSITE" id="PS50111">
    <property type="entry name" value="CHEMOTAXIS_TRANSDUC_2"/>
    <property type="match status" value="1"/>
</dbReference>
<dbReference type="Pfam" id="PF00672">
    <property type="entry name" value="HAMP"/>
    <property type="match status" value="1"/>
</dbReference>
<evidence type="ECO:0000256" key="6">
    <source>
        <dbReference type="PROSITE-ProRule" id="PRU00284"/>
    </source>
</evidence>
<feature type="domain" description="Methyl-accepting transducer" evidence="8">
    <location>
        <begin position="270"/>
        <end position="513"/>
    </location>
</feature>
<evidence type="ECO:0000256" key="7">
    <source>
        <dbReference type="SAM" id="Phobius"/>
    </source>
</evidence>
<dbReference type="SMART" id="SM00304">
    <property type="entry name" value="HAMP"/>
    <property type="match status" value="1"/>
</dbReference>
<keyword evidence="2" id="KW-1003">Cell membrane</keyword>
<dbReference type="Gene3D" id="1.10.287.950">
    <property type="entry name" value="Methyl-accepting chemotaxis protein"/>
    <property type="match status" value="1"/>
</dbReference>
<dbReference type="CDD" id="cd11386">
    <property type="entry name" value="MCP_signal"/>
    <property type="match status" value="1"/>
</dbReference>
<dbReference type="InterPro" id="IPR024478">
    <property type="entry name" value="HlyB_4HB_MCP"/>
</dbReference>
<feature type="transmembrane region" description="Helical" evidence="7">
    <location>
        <begin position="191"/>
        <end position="211"/>
    </location>
</feature>
<dbReference type="GO" id="GO:0005886">
    <property type="term" value="C:plasma membrane"/>
    <property type="evidence" value="ECO:0007669"/>
    <property type="project" value="UniProtKB-SubCell"/>
</dbReference>
<feature type="domain" description="HAMP" evidence="9">
    <location>
        <begin position="213"/>
        <end position="265"/>
    </location>
</feature>
<comment type="similarity">
    <text evidence="5">Belongs to the methyl-accepting chemotaxis (MCP) protein family.</text>
</comment>
<gene>
    <name evidence="10" type="ORF">D3H35_16460</name>
</gene>
<keyword evidence="7" id="KW-0812">Transmembrane</keyword>
<comment type="subcellular location">
    <subcellularLocation>
        <location evidence="1">Cell membrane</location>
    </subcellularLocation>
</comment>
<evidence type="ECO:0000313" key="11">
    <source>
        <dbReference type="Proteomes" id="UP000266340"/>
    </source>
</evidence>
<name>A0A398CHQ2_9BACL</name>
<dbReference type="PANTHER" id="PTHR32089:SF112">
    <property type="entry name" value="LYSOZYME-LIKE PROTEIN-RELATED"/>
    <property type="match status" value="1"/>
</dbReference>
<dbReference type="Proteomes" id="UP000266340">
    <property type="component" value="Unassembled WGS sequence"/>
</dbReference>
<keyword evidence="4 6" id="KW-0807">Transducer</keyword>
<evidence type="ECO:0000259" key="8">
    <source>
        <dbReference type="PROSITE" id="PS50111"/>
    </source>
</evidence>
<evidence type="ECO:0000256" key="1">
    <source>
        <dbReference type="ARBA" id="ARBA00004236"/>
    </source>
</evidence>
<evidence type="ECO:0000313" key="10">
    <source>
        <dbReference type="EMBL" id="RIE02313.1"/>
    </source>
</evidence>
<comment type="caution">
    <text evidence="10">The sequence shown here is derived from an EMBL/GenBank/DDBJ whole genome shotgun (WGS) entry which is preliminary data.</text>
</comment>
<dbReference type="GO" id="GO:0004888">
    <property type="term" value="F:transmembrane signaling receptor activity"/>
    <property type="evidence" value="ECO:0007669"/>
    <property type="project" value="InterPro"/>
</dbReference>
<evidence type="ECO:0000256" key="3">
    <source>
        <dbReference type="ARBA" id="ARBA00023136"/>
    </source>
</evidence>
<dbReference type="RefSeq" id="WP_119150354.1">
    <property type="nucleotide sequence ID" value="NZ_JBHSOV010000028.1"/>
</dbReference>
<evidence type="ECO:0000259" key="9">
    <source>
        <dbReference type="PROSITE" id="PS50885"/>
    </source>
</evidence>
<dbReference type="Pfam" id="PF12729">
    <property type="entry name" value="4HB_MCP_1"/>
    <property type="match status" value="1"/>
</dbReference>
<accession>A0A398CHQ2</accession>
<dbReference type="EMBL" id="QXJM01000039">
    <property type="protein sequence ID" value="RIE02313.1"/>
    <property type="molecule type" value="Genomic_DNA"/>
</dbReference>
<keyword evidence="3 7" id="KW-0472">Membrane</keyword>
<proteinExistence type="inferred from homology"/>
<protein>
    <submittedName>
        <fullName evidence="10">Methyl-accepting chemotaxis protein</fullName>
    </submittedName>
</protein>
<dbReference type="AlphaFoldDB" id="A0A398CHQ2"/>
<feature type="transmembrane region" description="Helical" evidence="7">
    <location>
        <begin position="13"/>
        <end position="32"/>
    </location>
</feature>
<dbReference type="OrthoDB" id="358716at2"/>
<evidence type="ECO:0000256" key="4">
    <source>
        <dbReference type="ARBA" id="ARBA00023224"/>
    </source>
</evidence>
<dbReference type="PRINTS" id="PR00260">
    <property type="entry name" value="CHEMTRNSDUCR"/>
</dbReference>
<dbReference type="InterPro" id="IPR004089">
    <property type="entry name" value="MCPsignal_dom"/>
</dbReference>
<evidence type="ECO:0000256" key="2">
    <source>
        <dbReference type="ARBA" id="ARBA00022475"/>
    </source>
</evidence>
<dbReference type="CDD" id="cd06225">
    <property type="entry name" value="HAMP"/>
    <property type="match status" value="1"/>
</dbReference>
<dbReference type="InterPro" id="IPR003660">
    <property type="entry name" value="HAMP_dom"/>
</dbReference>
<keyword evidence="7" id="KW-1133">Transmembrane helix</keyword>
<sequence length="532" mass="57554">MKWFYNLKTGVKLISSFLVLAVLMAFVGLFGISKLGTLNDNLEDMYDNQLVSVQSLMGAQVSLNELRVQLRKLYMASDPFMQKDVMESYKQEYDKIDDAIKDFRATDMSAASKAGLKQFEDSMVEYRDYYERGIALYQENKLDEMESLINGDYNTASGMTKGYLSKLVEINVSEAKKARDDGAKVYSTSRLITFIIVGFAFVLSIVFGYFISRIISGPLNRVVALVTKVADGDLRETIGLGTKDEIGKLGNAIDAMVRNLRNIVGSILGNAQSVSAASQQISASTEEIASGNANQASSAQMISELFQELSTAIHSVAQNTEQASELSEATIDKAREGAQVIQSSMDSMREVSGTMSRLEDDSQKIGEIIEVIEDIADQTNLLALNAAIEAARAGEQGRGFAVVADEVRKLAERSSDATKQITGIIKGMQENTRQSVIAVQQSTSFSTQTEESFRRIAAFVNDAGNKVTEIAAASEEQAAQASTVLEAVESISAATEEAASASEETAAAAQSLALLAEDLQHAVSVFKVNTNG</sequence>
<dbReference type="SUPFAM" id="SSF58104">
    <property type="entry name" value="Methyl-accepting chemotaxis protein (MCP) signaling domain"/>
    <property type="match status" value="1"/>
</dbReference>
<reference evidence="10 11" key="1">
    <citation type="submission" date="2018-09" db="EMBL/GenBank/DDBJ databases">
        <title>Cohnella cavernae sp. nov., isolated from a karst cave.</title>
        <authorList>
            <person name="Zhu H."/>
        </authorList>
    </citation>
    <scope>NUCLEOTIDE SEQUENCE [LARGE SCALE GENOMIC DNA]</scope>
    <source>
        <strain evidence="10 11">K2E09-144</strain>
    </source>
</reference>
<organism evidence="10 11">
    <name type="scientific">Cohnella faecalis</name>
    <dbReference type="NCBI Taxonomy" id="2315694"/>
    <lineage>
        <taxon>Bacteria</taxon>
        <taxon>Bacillati</taxon>
        <taxon>Bacillota</taxon>
        <taxon>Bacilli</taxon>
        <taxon>Bacillales</taxon>
        <taxon>Paenibacillaceae</taxon>
        <taxon>Cohnella</taxon>
    </lineage>
</organism>
<keyword evidence="11" id="KW-1185">Reference proteome</keyword>
<evidence type="ECO:0000256" key="5">
    <source>
        <dbReference type="ARBA" id="ARBA00029447"/>
    </source>
</evidence>
<dbReference type="GO" id="GO:0006935">
    <property type="term" value="P:chemotaxis"/>
    <property type="evidence" value="ECO:0007669"/>
    <property type="project" value="InterPro"/>
</dbReference>
<dbReference type="GO" id="GO:0007165">
    <property type="term" value="P:signal transduction"/>
    <property type="evidence" value="ECO:0007669"/>
    <property type="project" value="UniProtKB-KW"/>
</dbReference>
<dbReference type="FunFam" id="1.10.287.950:FF:000001">
    <property type="entry name" value="Methyl-accepting chemotaxis sensory transducer"/>
    <property type="match status" value="1"/>
</dbReference>
<dbReference type="PROSITE" id="PS50885">
    <property type="entry name" value="HAMP"/>
    <property type="match status" value="1"/>
</dbReference>
<dbReference type="PANTHER" id="PTHR32089">
    <property type="entry name" value="METHYL-ACCEPTING CHEMOTAXIS PROTEIN MCPB"/>
    <property type="match status" value="1"/>
</dbReference>
<dbReference type="InterPro" id="IPR004090">
    <property type="entry name" value="Chemotax_Me-accpt_rcpt"/>
</dbReference>
<dbReference type="Pfam" id="PF00015">
    <property type="entry name" value="MCPsignal"/>
    <property type="match status" value="1"/>
</dbReference>
<dbReference type="SMART" id="SM00283">
    <property type="entry name" value="MA"/>
    <property type="match status" value="1"/>
</dbReference>